<organism evidence="3 4">
    <name type="scientific">Pseudoxanthomonas spadix (strain BD-a59)</name>
    <dbReference type="NCBI Taxonomy" id="1045855"/>
    <lineage>
        <taxon>Bacteria</taxon>
        <taxon>Pseudomonadati</taxon>
        <taxon>Pseudomonadota</taxon>
        <taxon>Gammaproteobacteria</taxon>
        <taxon>Lysobacterales</taxon>
        <taxon>Lysobacteraceae</taxon>
        <taxon>Pseudoxanthomonas</taxon>
    </lineage>
</organism>
<accession>G7UPC8</accession>
<dbReference type="OrthoDB" id="5956287at2"/>
<dbReference type="KEGG" id="psd:DSC_04475"/>
<evidence type="ECO:0000259" key="2">
    <source>
        <dbReference type="Pfam" id="PF13511"/>
    </source>
</evidence>
<feature type="chain" id="PRO_5003504201" description="DUF4124 domain-containing protein" evidence="1">
    <location>
        <begin position="20"/>
        <end position="204"/>
    </location>
</feature>
<dbReference type="Pfam" id="PF13511">
    <property type="entry name" value="DUF4124"/>
    <property type="match status" value="1"/>
</dbReference>
<dbReference type="Proteomes" id="UP000005870">
    <property type="component" value="Chromosome"/>
</dbReference>
<dbReference type="InterPro" id="IPR025392">
    <property type="entry name" value="DUF4124"/>
</dbReference>
<gene>
    <name evidence="3" type="ordered locus">DSC_04475</name>
</gene>
<protein>
    <recommendedName>
        <fullName evidence="2">DUF4124 domain-containing protein</fullName>
    </recommendedName>
</protein>
<sequence>MRVPVLPCLLMIAVTAALVAPAWVPAAAAQAVHRCTDSAGTSVFTDRRCEDVGAASRVIRPRVNATGPAAAPVYLDCPRRLSELVQRITAAIDAGDANRLASLYRWNGISDASANRLMDRMEAIVRRPLLDIAPIFPEVSPAPVVDADGTVVDANADGFYPQPTPPRKQRPVGLRLQQTLANTGTPSSTVLGIGRSDGCFWITL</sequence>
<dbReference type="EMBL" id="CP003093">
    <property type="protein sequence ID" value="AER55548.1"/>
    <property type="molecule type" value="Genomic_DNA"/>
</dbReference>
<evidence type="ECO:0000313" key="4">
    <source>
        <dbReference type="Proteomes" id="UP000005870"/>
    </source>
</evidence>
<dbReference type="HOGENOM" id="CLU_1314982_0_0_6"/>
<feature type="signal peptide" evidence="1">
    <location>
        <begin position="1"/>
        <end position="19"/>
    </location>
</feature>
<dbReference type="AlphaFoldDB" id="G7UPC8"/>
<dbReference type="eggNOG" id="ENOG5031G7B">
    <property type="taxonomic scope" value="Bacteria"/>
</dbReference>
<keyword evidence="1" id="KW-0732">Signal</keyword>
<feature type="domain" description="DUF4124" evidence="2">
    <location>
        <begin position="22"/>
        <end position="71"/>
    </location>
</feature>
<evidence type="ECO:0000256" key="1">
    <source>
        <dbReference type="SAM" id="SignalP"/>
    </source>
</evidence>
<reference evidence="3 4" key="1">
    <citation type="journal article" date="2012" name="J. Bacteriol.">
        <title>Complete Genome Sequence of the BTEX-Degrading Bacterium Pseudoxanthomonas spadix BD-a59.</title>
        <authorList>
            <person name="Lee S.H."/>
            <person name="Jin H.M."/>
            <person name="Lee H.J."/>
            <person name="Kim J.M."/>
            <person name="Jeon C.O."/>
        </authorList>
    </citation>
    <scope>NUCLEOTIDE SEQUENCE [LARGE SCALE GENOMIC DNA]</scope>
    <source>
        <strain evidence="3 4">BD-a59</strain>
    </source>
</reference>
<proteinExistence type="predicted"/>
<dbReference type="RefSeq" id="WP_014159725.1">
    <property type="nucleotide sequence ID" value="NC_016147.2"/>
</dbReference>
<evidence type="ECO:0000313" key="3">
    <source>
        <dbReference type="EMBL" id="AER55548.1"/>
    </source>
</evidence>
<keyword evidence="4" id="KW-1185">Reference proteome</keyword>
<name>G7UPC8_PSEUP</name>